<evidence type="ECO:0000313" key="4">
    <source>
        <dbReference type="Proteomes" id="UP000019373"/>
    </source>
</evidence>
<evidence type="ECO:0000256" key="2">
    <source>
        <dbReference type="SAM" id="MobiDB-lite"/>
    </source>
</evidence>
<dbReference type="RefSeq" id="XP_007801938.1">
    <property type="nucleotide sequence ID" value="XM_007803747.1"/>
</dbReference>
<feature type="region of interest" description="Disordered" evidence="2">
    <location>
        <begin position="1"/>
        <end position="72"/>
    </location>
</feature>
<accession>U1HT51</accession>
<reference evidence="4" key="1">
    <citation type="journal article" date="2014" name="BMC Genomics">
        <title>Genome characteristics reveal the impact of lichenization on lichen-forming fungus Endocarpon pusillum Hedwig (Verrucariales, Ascomycota).</title>
        <authorList>
            <person name="Wang Y.-Y."/>
            <person name="Liu B."/>
            <person name="Zhang X.-Y."/>
            <person name="Zhou Q.-M."/>
            <person name="Zhang T."/>
            <person name="Li H."/>
            <person name="Yu Y.-F."/>
            <person name="Zhang X.-L."/>
            <person name="Hao X.-Y."/>
            <person name="Wang M."/>
            <person name="Wang L."/>
            <person name="Wei J.-C."/>
        </authorList>
    </citation>
    <scope>NUCLEOTIDE SEQUENCE [LARGE SCALE GENOMIC DNA]</scope>
    <source>
        <strain evidence="4">Z07020 / HMAS-L-300199</strain>
    </source>
</reference>
<name>U1HT51_ENDPU</name>
<evidence type="ECO:0000256" key="1">
    <source>
        <dbReference type="SAM" id="Coils"/>
    </source>
</evidence>
<dbReference type="HOGENOM" id="CLU_760828_0_0_1"/>
<keyword evidence="4" id="KW-1185">Reference proteome</keyword>
<sequence>MECTSSASAKNAQIDYSSSSSVDTTQSAVKKHMAGTWLSVARPSSAKEREQKEKPTESLTRTEIETTRSSSDKKIYRGKAGRLWEELGAKAKARVQEWIEEREEFEKAKKAKADLAEALAITESLYGSLKSAQKYGTVMGPAVRKRRREKALEQALEHAEKAVDAMKRMKTTYMPKPPVPTSKLPSTQFTFSDTALLAWTHPVLHCVSDSDIAKSQERKIEAYDEVLREVYCFLTIGESGSDPEMSRQAFTSRMRRSVDKIIKRYGDEVGLQRLTEFGRKTGEAWLERQDEIQNLGKAEKDFQSAAKRVGKIRQELATGHAESHISKTADTQLEDRKRKLDEVGEQVEKASELCKRVRRVKREE</sequence>
<evidence type="ECO:0000313" key="3">
    <source>
        <dbReference type="EMBL" id="ERF72429.1"/>
    </source>
</evidence>
<feature type="compositionally biased region" description="Polar residues" evidence="2">
    <location>
        <begin position="1"/>
        <end position="28"/>
    </location>
</feature>
<dbReference type="Proteomes" id="UP000019373">
    <property type="component" value="Unassembled WGS sequence"/>
</dbReference>
<dbReference type="OrthoDB" id="10367117at2759"/>
<gene>
    <name evidence="3" type="ORF">EPUS_06058</name>
</gene>
<organism evidence="3 4">
    <name type="scientific">Endocarpon pusillum (strain Z07020 / HMAS-L-300199)</name>
    <name type="common">Lichen-forming fungus</name>
    <dbReference type="NCBI Taxonomy" id="1263415"/>
    <lineage>
        <taxon>Eukaryota</taxon>
        <taxon>Fungi</taxon>
        <taxon>Dikarya</taxon>
        <taxon>Ascomycota</taxon>
        <taxon>Pezizomycotina</taxon>
        <taxon>Eurotiomycetes</taxon>
        <taxon>Chaetothyriomycetidae</taxon>
        <taxon>Verrucariales</taxon>
        <taxon>Verrucariaceae</taxon>
        <taxon>Endocarpon</taxon>
    </lineage>
</organism>
<feature type="coiled-coil region" evidence="1">
    <location>
        <begin position="142"/>
        <end position="169"/>
    </location>
</feature>
<dbReference type="AlphaFoldDB" id="U1HT51"/>
<keyword evidence="1" id="KW-0175">Coiled coil</keyword>
<feature type="compositionally biased region" description="Basic and acidic residues" evidence="2">
    <location>
        <begin position="45"/>
        <end position="72"/>
    </location>
</feature>
<dbReference type="EMBL" id="KE721107">
    <property type="protein sequence ID" value="ERF72429.1"/>
    <property type="molecule type" value="Genomic_DNA"/>
</dbReference>
<proteinExistence type="predicted"/>
<dbReference type="GeneID" id="19241005"/>
<protein>
    <submittedName>
        <fullName evidence="3">Uncharacterized protein</fullName>
    </submittedName>
</protein>